<evidence type="ECO:0000313" key="11">
    <source>
        <dbReference type="Proteomes" id="UP000254424"/>
    </source>
</evidence>
<dbReference type="Pfam" id="PF00218">
    <property type="entry name" value="IGPS"/>
    <property type="match status" value="1"/>
</dbReference>
<dbReference type="EC" id="4.1.1.48" evidence="3"/>
<dbReference type="PROSITE" id="PS00614">
    <property type="entry name" value="IGPS"/>
    <property type="match status" value="1"/>
</dbReference>
<dbReference type="GO" id="GO:0004640">
    <property type="term" value="F:phosphoribosylanthranilate isomerase activity"/>
    <property type="evidence" value="ECO:0007669"/>
    <property type="project" value="TreeGrafter"/>
</dbReference>
<dbReference type="NCBIfam" id="NF001377">
    <property type="entry name" value="PRK00278.2-4"/>
    <property type="match status" value="1"/>
</dbReference>
<dbReference type="RefSeq" id="WP_004290101.1">
    <property type="nucleotide sequence ID" value="NZ_CABKNQ010000019.1"/>
</dbReference>
<dbReference type="SUPFAM" id="SSF51366">
    <property type="entry name" value="Ribulose-phoshate binding barrel"/>
    <property type="match status" value="1"/>
</dbReference>
<evidence type="ECO:0000256" key="5">
    <source>
        <dbReference type="ARBA" id="ARBA00022793"/>
    </source>
</evidence>
<dbReference type="AlphaFoldDB" id="A0A380YM72"/>
<evidence type="ECO:0000259" key="9">
    <source>
        <dbReference type="Pfam" id="PF00218"/>
    </source>
</evidence>
<name>A0A380YM72_9BACE</name>
<evidence type="ECO:0000256" key="1">
    <source>
        <dbReference type="ARBA" id="ARBA00001633"/>
    </source>
</evidence>
<evidence type="ECO:0000313" key="10">
    <source>
        <dbReference type="EMBL" id="SUV28988.1"/>
    </source>
</evidence>
<keyword evidence="7" id="KW-0057">Aromatic amino acid biosynthesis</keyword>
<sequence length="280" mass="30897">MDILSEIIAHKRTEVELQKQSVSPEQLREQVQKLMESSSVPRHSMRQALASSPTGIIAEFKRRSPSKGWIYETAKAEEIPAAYETAGASALSILTDEKFFGGSLRDISTARPLVDIPILRKDFIIDEYQLLQARIVGADAVLLIAACLTQKECTTLTTQAHALGLEVLLEIHNPSELPYINKEVDMLGVNNRNLGTFVTDVKNSFRIARQLQQAIGSKKGASDVRNMPILVSESGISHPETIRSLRAAGFRGFLIGEAFMKTDHPGDTLKDFISPIISQK</sequence>
<organism evidence="10 11">
    <name type="scientific">Bacteroides eggerthii</name>
    <dbReference type="NCBI Taxonomy" id="28111"/>
    <lineage>
        <taxon>Bacteria</taxon>
        <taxon>Pseudomonadati</taxon>
        <taxon>Bacteroidota</taxon>
        <taxon>Bacteroidia</taxon>
        <taxon>Bacteroidales</taxon>
        <taxon>Bacteroidaceae</taxon>
        <taxon>Bacteroides</taxon>
    </lineage>
</organism>
<keyword evidence="6" id="KW-0822">Tryptophan biosynthesis</keyword>
<comment type="catalytic activity">
    <reaction evidence="1">
        <text>1-(2-carboxyphenylamino)-1-deoxy-D-ribulose 5-phosphate + H(+) = (1S,2R)-1-C-(indol-3-yl)glycerol 3-phosphate + CO2 + H2O</text>
        <dbReference type="Rhea" id="RHEA:23476"/>
        <dbReference type="ChEBI" id="CHEBI:15377"/>
        <dbReference type="ChEBI" id="CHEBI:15378"/>
        <dbReference type="ChEBI" id="CHEBI:16526"/>
        <dbReference type="ChEBI" id="CHEBI:58613"/>
        <dbReference type="ChEBI" id="CHEBI:58866"/>
        <dbReference type="EC" id="4.1.1.48"/>
    </reaction>
</comment>
<dbReference type="UniPathway" id="UPA00035">
    <property type="reaction ID" value="UER00043"/>
</dbReference>
<proteinExistence type="predicted"/>
<dbReference type="Proteomes" id="UP000254424">
    <property type="component" value="Unassembled WGS sequence"/>
</dbReference>
<dbReference type="OrthoDB" id="9804217at2"/>
<dbReference type="FunFam" id="3.20.20.70:FF:000024">
    <property type="entry name" value="Indole-3-glycerol phosphate synthase"/>
    <property type="match status" value="1"/>
</dbReference>
<dbReference type="InterPro" id="IPR011060">
    <property type="entry name" value="RibuloseP-bd_barrel"/>
</dbReference>
<feature type="domain" description="Indole-3-glycerol phosphate synthase" evidence="9">
    <location>
        <begin position="4"/>
        <end position="269"/>
    </location>
</feature>
<evidence type="ECO:0000256" key="2">
    <source>
        <dbReference type="ARBA" id="ARBA00004696"/>
    </source>
</evidence>
<dbReference type="EMBL" id="UFSX01000001">
    <property type="protein sequence ID" value="SUV28988.1"/>
    <property type="molecule type" value="Genomic_DNA"/>
</dbReference>
<evidence type="ECO:0000256" key="7">
    <source>
        <dbReference type="ARBA" id="ARBA00023141"/>
    </source>
</evidence>
<gene>
    <name evidence="10" type="primary">trpC</name>
    <name evidence="10" type="ORF">NCTC11155_00949</name>
</gene>
<dbReference type="InterPro" id="IPR013798">
    <property type="entry name" value="Indole-3-glycerol_P_synth_dom"/>
</dbReference>
<dbReference type="GO" id="GO:0004425">
    <property type="term" value="F:indole-3-glycerol-phosphate synthase activity"/>
    <property type="evidence" value="ECO:0007669"/>
    <property type="project" value="UniProtKB-EC"/>
</dbReference>
<dbReference type="GO" id="GO:0000162">
    <property type="term" value="P:L-tryptophan biosynthetic process"/>
    <property type="evidence" value="ECO:0007669"/>
    <property type="project" value="UniProtKB-UniPathway"/>
</dbReference>
<dbReference type="Gene3D" id="3.20.20.70">
    <property type="entry name" value="Aldolase class I"/>
    <property type="match status" value="1"/>
</dbReference>
<dbReference type="PANTHER" id="PTHR22854:SF2">
    <property type="entry name" value="INDOLE-3-GLYCEROL-PHOSPHATE SYNTHASE"/>
    <property type="match status" value="1"/>
</dbReference>
<accession>A0A380YM72</accession>
<dbReference type="CDD" id="cd00331">
    <property type="entry name" value="IGPS"/>
    <property type="match status" value="1"/>
</dbReference>
<dbReference type="STRING" id="483216.BACEGG_01812"/>
<dbReference type="PANTHER" id="PTHR22854">
    <property type="entry name" value="TRYPTOPHAN BIOSYNTHESIS PROTEIN"/>
    <property type="match status" value="1"/>
</dbReference>
<dbReference type="InterPro" id="IPR045186">
    <property type="entry name" value="Indole-3-glycerol_P_synth"/>
</dbReference>
<keyword evidence="5" id="KW-0210">Decarboxylase</keyword>
<dbReference type="InterPro" id="IPR013785">
    <property type="entry name" value="Aldolase_TIM"/>
</dbReference>
<reference evidence="10 11" key="1">
    <citation type="submission" date="2018-06" db="EMBL/GenBank/DDBJ databases">
        <authorList>
            <consortium name="Pathogen Informatics"/>
            <person name="Doyle S."/>
        </authorList>
    </citation>
    <scope>NUCLEOTIDE SEQUENCE [LARGE SCALE GENOMIC DNA]</scope>
    <source>
        <strain evidence="10 11">NCTC11155</strain>
    </source>
</reference>
<protein>
    <recommendedName>
        <fullName evidence="3">indole-3-glycerol-phosphate synthase</fullName>
        <ecNumber evidence="3">4.1.1.48</ecNumber>
    </recommendedName>
</protein>
<dbReference type="InterPro" id="IPR001468">
    <property type="entry name" value="Indole-3-GlycerolPSynthase_CS"/>
</dbReference>
<comment type="pathway">
    <text evidence="2">Amino-acid biosynthesis; L-tryptophan biosynthesis; L-tryptophan from chorismate: step 4/5.</text>
</comment>
<dbReference type="GeneID" id="93070880"/>
<evidence type="ECO:0000256" key="3">
    <source>
        <dbReference type="ARBA" id="ARBA00012362"/>
    </source>
</evidence>
<keyword evidence="8 10" id="KW-0456">Lyase</keyword>
<evidence type="ECO:0000256" key="4">
    <source>
        <dbReference type="ARBA" id="ARBA00022605"/>
    </source>
</evidence>
<evidence type="ECO:0000256" key="8">
    <source>
        <dbReference type="ARBA" id="ARBA00023239"/>
    </source>
</evidence>
<evidence type="ECO:0000256" key="6">
    <source>
        <dbReference type="ARBA" id="ARBA00022822"/>
    </source>
</evidence>
<keyword evidence="4" id="KW-0028">Amino-acid biosynthesis</keyword>